<evidence type="ECO:0000313" key="2">
    <source>
        <dbReference type="Proteomes" id="UP000566819"/>
    </source>
</evidence>
<organism evidence="1 2">
    <name type="scientific">Cudoniella acicularis</name>
    <dbReference type="NCBI Taxonomy" id="354080"/>
    <lineage>
        <taxon>Eukaryota</taxon>
        <taxon>Fungi</taxon>
        <taxon>Dikarya</taxon>
        <taxon>Ascomycota</taxon>
        <taxon>Pezizomycotina</taxon>
        <taxon>Leotiomycetes</taxon>
        <taxon>Helotiales</taxon>
        <taxon>Tricladiaceae</taxon>
        <taxon>Cudoniella</taxon>
    </lineage>
</organism>
<proteinExistence type="predicted"/>
<dbReference type="EMBL" id="JAAMPI010000078">
    <property type="protein sequence ID" value="KAF4636178.1"/>
    <property type="molecule type" value="Genomic_DNA"/>
</dbReference>
<name>A0A8H4W6K0_9HELO</name>
<gene>
    <name evidence="1" type="ORF">G7Y89_g1900</name>
</gene>
<evidence type="ECO:0000313" key="1">
    <source>
        <dbReference type="EMBL" id="KAF4636178.1"/>
    </source>
</evidence>
<keyword evidence="2" id="KW-1185">Reference proteome</keyword>
<dbReference type="Proteomes" id="UP000566819">
    <property type="component" value="Unassembled WGS sequence"/>
</dbReference>
<sequence length="177" mass="20357">MSYTTNSYEHHRTKRLRTNTNTYDGDAFIVDIDNARYALSLDEHVREIWLTNRKNKYNANDKKNRSFLDKKNRLFLNKKRKSFITLWISEALGEELGKRSKQMVDYTSDKEIIGELREEGAINSRQISLDRGSSGLTVIRLIIVDTENSGVLRDGKVEGGMVKARTNGCPLVFYTTS</sequence>
<accession>A0A8H4W6K0</accession>
<dbReference type="OrthoDB" id="10517513at2759"/>
<comment type="caution">
    <text evidence="1">The sequence shown here is derived from an EMBL/GenBank/DDBJ whole genome shotgun (WGS) entry which is preliminary data.</text>
</comment>
<protein>
    <submittedName>
        <fullName evidence="1">Uncharacterized protein</fullName>
    </submittedName>
</protein>
<dbReference type="AlphaFoldDB" id="A0A8H4W6K0"/>
<reference evidence="1 2" key="1">
    <citation type="submission" date="2020-03" db="EMBL/GenBank/DDBJ databases">
        <title>Draft Genome Sequence of Cudoniella acicularis.</title>
        <authorList>
            <person name="Buettner E."/>
            <person name="Kellner H."/>
        </authorList>
    </citation>
    <scope>NUCLEOTIDE SEQUENCE [LARGE SCALE GENOMIC DNA]</scope>
    <source>
        <strain evidence="1 2">DSM 108380</strain>
    </source>
</reference>